<dbReference type="Pfam" id="PF01315">
    <property type="entry name" value="Ald_Xan_dh_C"/>
    <property type="match status" value="1"/>
</dbReference>
<dbReference type="Pfam" id="PF02738">
    <property type="entry name" value="MoCoBD_1"/>
    <property type="match status" value="1"/>
</dbReference>
<gene>
    <name evidence="4" type="ORF">DFJ66_1156</name>
</gene>
<evidence type="ECO:0000256" key="2">
    <source>
        <dbReference type="ARBA" id="ARBA00023002"/>
    </source>
</evidence>
<dbReference type="InterPro" id="IPR037165">
    <property type="entry name" value="AldOxase/xan_DH_Mopterin-bd_sf"/>
</dbReference>
<dbReference type="EMBL" id="RBXR01000001">
    <property type="protein sequence ID" value="RKT67977.1"/>
    <property type="molecule type" value="Genomic_DNA"/>
</dbReference>
<dbReference type="SUPFAM" id="SSF54665">
    <property type="entry name" value="CO dehydrogenase molybdoprotein N-domain-like"/>
    <property type="match status" value="1"/>
</dbReference>
<accession>A0A495X268</accession>
<dbReference type="InterPro" id="IPR008274">
    <property type="entry name" value="AldOxase/xan_DH_MoCoBD1"/>
</dbReference>
<keyword evidence="1" id="KW-0500">Molybdenum</keyword>
<dbReference type="OrthoDB" id="135295at2"/>
<dbReference type="Proteomes" id="UP000272729">
    <property type="component" value="Unassembled WGS sequence"/>
</dbReference>
<evidence type="ECO:0000259" key="3">
    <source>
        <dbReference type="SMART" id="SM01008"/>
    </source>
</evidence>
<dbReference type="Gene3D" id="3.90.1170.50">
    <property type="entry name" value="Aldehyde oxidase/xanthine dehydrogenase, a/b hammerhead"/>
    <property type="match status" value="1"/>
</dbReference>
<proteinExistence type="predicted"/>
<dbReference type="GO" id="GO:0016491">
    <property type="term" value="F:oxidoreductase activity"/>
    <property type="evidence" value="ECO:0007669"/>
    <property type="project" value="UniProtKB-KW"/>
</dbReference>
<evidence type="ECO:0000256" key="1">
    <source>
        <dbReference type="ARBA" id="ARBA00022505"/>
    </source>
</evidence>
<feature type="domain" description="Aldehyde oxidase/xanthine dehydrogenase a/b hammerhead" evidence="3">
    <location>
        <begin position="19"/>
        <end position="126"/>
    </location>
</feature>
<evidence type="ECO:0000313" key="4">
    <source>
        <dbReference type="EMBL" id="RKT67977.1"/>
    </source>
</evidence>
<dbReference type="GO" id="GO:0005506">
    <property type="term" value="F:iron ion binding"/>
    <property type="evidence" value="ECO:0007669"/>
    <property type="project" value="InterPro"/>
</dbReference>
<dbReference type="SMART" id="SM01008">
    <property type="entry name" value="Ald_Xan_dh_C"/>
    <property type="match status" value="1"/>
</dbReference>
<dbReference type="Pfam" id="PF20256">
    <property type="entry name" value="MoCoBD_2"/>
    <property type="match status" value="1"/>
</dbReference>
<dbReference type="RefSeq" id="WP_121218650.1">
    <property type="nucleotide sequence ID" value="NZ_JBIUBA010000013.1"/>
</dbReference>
<dbReference type="PANTHER" id="PTHR11908:SF132">
    <property type="entry name" value="ALDEHYDE OXIDASE 1-RELATED"/>
    <property type="match status" value="1"/>
</dbReference>
<reference evidence="4 5" key="1">
    <citation type="submission" date="2018-10" db="EMBL/GenBank/DDBJ databases">
        <title>Sequencing the genomes of 1000 actinobacteria strains.</title>
        <authorList>
            <person name="Klenk H.-P."/>
        </authorList>
    </citation>
    <scope>NUCLEOTIDE SEQUENCE [LARGE SCALE GENOMIC DNA]</scope>
    <source>
        <strain evidence="4 5">DSM 43911</strain>
    </source>
</reference>
<keyword evidence="2" id="KW-0560">Oxidoreductase</keyword>
<sequence length="723" mass="77516">MNSPVGRAVPRVEGYAKVTGGAKYAADTHVPGVVHGYLATSTIARGRITSFDVSRALAAPGVIAVFSHLNMPRLTVPAAPYPKGFMPLQDTEVHHDGQPIAYVVAETLEQAREAAGLVEVGYAVEPAKIALEDAPGEDFLPPPGPEGPYEVVVGDAHAALERAEVKVDHTFTSPVHHHNPIETSATVAVWEGDQLTLHDSTQSINLTQGVVAKALGVPPENIRVLTPFLGGGFGAKAPVWPHTVLTAAIARIVGKPVKLVLTRAQMYTSSGFRAQFSHRVALGGTREGKLTALYSFSKQTLSRTEHRIFNTSETSWLLYGIKDLHVRQHGVRLDVATPHFMRSPEGPPLFGLESAMDELAYEIGMDPVELRLRNYTDVHPETGNPIGNANLAECARRAAEAFGWARRDPRPSSMRDGREFIGYGMATEAHTYRSRQANAVVEIGVDGRAVARSATHDIGTGTYTVMTQVLAESLGMPMGSVHFELGDTNFPAAGFSAASVTVPSVSVAVDKAAHAAREQVIALAVASPESPLHGVPVERVVTENGFLFDSANRDRRDSYEGVLRRHGTPVTATGRHLNAPGYTTGVVFVEVRVDPWLGRVRVTRAVTAHDLGRVLNRTTARGQVIGGVTWGIGYALSEHTVIDRRTGRTLNPNLSTYLLPVNADAPTDVEAIFIDKPDPASPNGTKGFGETPITGVPAAIANAIHHATGRRIRDLPITQDKLL</sequence>
<evidence type="ECO:0000313" key="5">
    <source>
        <dbReference type="Proteomes" id="UP000272729"/>
    </source>
</evidence>
<protein>
    <submittedName>
        <fullName evidence="4">Xanthine dehydrogenase YagR molybdenum-binding subunit</fullName>
    </submittedName>
</protein>
<dbReference type="AlphaFoldDB" id="A0A495X268"/>
<organism evidence="4 5">
    <name type="scientific">Saccharothrix variisporea</name>
    <dbReference type="NCBI Taxonomy" id="543527"/>
    <lineage>
        <taxon>Bacteria</taxon>
        <taxon>Bacillati</taxon>
        <taxon>Actinomycetota</taxon>
        <taxon>Actinomycetes</taxon>
        <taxon>Pseudonocardiales</taxon>
        <taxon>Pseudonocardiaceae</taxon>
        <taxon>Saccharothrix</taxon>
    </lineage>
</organism>
<dbReference type="InterPro" id="IPR016208">
    <property type="entry name" value="Ald_Oxase/xanthine_DH-like"/>
</dbReference>
<dbReference type="SUPFAM" id="SSF56003">
    <property type="entry name" value="Molybdenum cofactor-binding domain"/>
    <property type="match status" value="1"/>
</dbReference>
<dbReference type="InterPro" id="IPR046867">
    <property type="entry name" value="AldOxase/xan_DH_MoCoBD2"/>
</dbReference>
<dbReference type="InterPro" id="IPR000674">
    <property type="entry name" value="Ald_Oxase/Xan_DH_a/b"/>
</dbReference>
<keyword evidence="5" id="KW-1185">Reference proteome</keyword>
<name>A0A495X268_9PSEU</name>
<dbReference type="InterPro" id="IPR036856">
    <property type="entry name" value="Ald_Oxase/Xan_DH_a/b_sf"/>
</dbReference>
<dbReference type="PANTHER" id="PTHR11908">
    <property type="entry name" value="XANTHINE DEHYDROGENASE"/>
    <property type="match status" value="1"/>
</dbReference>
<comment type="caution">
    <text evidence="4">The sequence shown here is derived from an EMBL/GenBank/DDBJ whole genome shotgun (WGS) entry which is preliminary data.</text>
</comment>
<dbReference type="Gene3D" id="3.30.365.10">
    <property type="entry name" value="Aldehyde oxidase/xanthine dehydrogenase, molybdopterin binding domain"/>
    <property type="match status" value="4"/>
</dbReference>